<dbReference type="AlphaFoldDB" id="A0A840DPZ2"/>
<keyword evidence="1" id="KW-0175">Coiled coil</keyword>
<accession>A0A840DPZ2</accession>
<comment type="caution">
    <text evidence="3">The sequence shown here is derived from an EMBL/GenBank/DDBJ whole genome shotgun (WGS) entry which is preliminary data.</text>
</comment>
<protein>
    <submittedName>
        <fullName evidence="3">Uncharacterized protein YqfA (UPF0365 family)</fullName>
    </submittedName>
</protein>
<dbReference type="RefSeq" id="WP_183304647.1">
    <property type="nucleotide sequence ID" value="NZ_JACIFD010000008.1"/>
</dbReference>
<sequence length="180" mass="19876">MAENTNTATTNTGSTKTTNTADTSDTDNAEFTAITSQEQLNKILGDRLARERAKYADYSELQEKAAKFDAAEEAAKTELEKALSRAEKAETLVKEYETRQQVEEWKQQVAKETGVPVEALRGSTLEDLQAHGEQLKTMIGTQQQQQASSTVYLPREGEPERDAHALNGDGLLESLLKLVK</sequence>
<feature type="region of interest" description="Disordered" evidence="2">
    <location>
        <begin position="1"/>
        <end position="33"/>
    </location>
</feature>
<dbReference type="EMBL" id="JACIFD010000008">
    <property type="protein sequence ID" value="MBB4071619.1"/>
    <property type="molecule type" value="Genomic_DNA"/>
</dbReference>
<evidence type="ECO:0000256" key="2">
    <source>
        <dbReference type="SAM" id="MobiDB-lite"/>
    </source>
</evidence>
<gene>
    <name evidence="3" type="ORF">F5897_000931</name>
</gene>
<reference evidence="3" key="1">
    <citation type="submission" date="2020-08" db="EMBL/GenBank/DDBJ databases">
        <title>Sequencing the genomes of 1000 actinobacteria strains.</title>
        <authorList>
            <person name="Klenk H.-P."/>
        </authorList>
    </citation>
    <scope>NUCLEOTIDE SEQUENCE [LARGE SCALE GENOMIC DNA]</scope>
    <source>
        <strain evidence="3">DSM 27064</strain>
    </source>
</reference>
<proteinExistence type="predicted"/>
<evidence type="ECO:0000256" key="1">
    <source>
        <dbReference type="SAM" id="Coils"/>
    </source>
</evidence>
<dbReference type="Proteomes" id="UP000571183">
    <property type="component" value="Unassembled WGS sequence"/>
</dbReference>
<feature type="coiled-coil region" evidence="1">
    <location>
        <begin position="58"/>
        <end position="99"/>
    </location>
</feature>
<feature type="compositionally biased region" description="Low complexity" evidence="2">
    <location>
        <begin position="1"/>
        <end position="23"/>
    </location>
</feature>
<evidence type="ECO:0000313" key="3">
    <source>
        <dbReference type="EMBL" id="MBB4071619.1"/>
    </source>
</evidence>
<keyword evidence="4" id="KW-1185">Reference proteome</keyword>
<name>A0A840DPZ2_9MICO</name>
<evidence type="ECO:0000313" key="4">
    <source>
        <dbReference type="Proteomes" id="UP000571183"/>
    </source>
</evidence>
<organism evidence="3 4">
    <name type="scientific">Canibacter oris</name>
    <dbReference type="NCBI Taxonomy" id="1365628"/>
    <lineage>
        <taxon>Bacteria</taxon>
        <taxon>Bacillati</taxon>
        <taxon>Actinomycetota</taxon>
        <taxon>Actinomycetes</taxon>
        <taxon>Micrococcales</taxon>
        <taxon>Microbacteriaceae</taxon>
        <taxon>Canibacter</taxon>
    </lineage>
</organism>